<dbReference type="Gene3D" id="2.30.30.30">
    <property type="match status" value="1"/>
</dbReference>
<dbReference type="PANTHER" id="PTHR30265:SF4">
    <property type="entry name" value="KOW MOTIF FAMILY PROTEIN, EXPRESSED"/>
    <property type="match status" value="1"/>
</dbReference>
<feature type="domain" description="KOW" evidence="6">
    <location>
        <begin position="256"/>
        <end position="283"/>
    </location>
</feature>
<evidence type="ECO:0008006" key="9">
    <source>
        <dbReference type="Google" id="ProtNLM"/>
    </source>
</evidence>
<reference evidence="7 8" key="1">
    <citation type="journal article" date="2013" name="BMC Genomics">
        <title>The miniature genome of a carnivorous plant Genlisea aurea contains a low number of genes and short non-coding sequences.</title>
        <authorList>
            <person name="Leushkin E.V."/>
            <person name="Sutormin R.A."/>
            <person name="Nabieva E.R."/>
            <person name="Penin A.A."/>
            <person name="Kondrashov A.S."/>
            <person name="Logacheva M.D."/>
        </authorList>
    </citation>
    <scope>NUCLEOTIDE SEQUENCE [LARGE SCALE GENOMIC DNA]</scope>
</reference>
<keyword evidence="2" id="KW-0805">Transcription regulation</keyword>
<evidence type="ECO:0000313" key="7">
    <source>
        <dbReference type="EMBL" id="EPS70831.1"/>
    </source>
</evidence>
<dbReference type="Gene3D" id="3.30.70.940">
    <property type="entry name" value="NusG, N-terminal domain"/>
    <property type="match status" value="1"/>
</dbReference>
<keyword evidence="3" id="KW-0804">Transcription</keyword>
<dbReference type="InterPro" id="IPR014722">
    <property type="entry name" value="Rib_uL2_dom2"/>
</dbReference>
<evidence type="ECO:0000313" key="8">
    <source>
        <dbReference type="Proteomes" id="UP000015453"/>
    </source>
</evidence>
<comment type="caution">
    <text evidence="7">The sequence shown here is derived from an EMBL/GenBank/DDBJ whole genome shotgun (WGS) entry which is preliminary data.</text>
</comment>
<keyword evidence="1" id="KW-0889">Transcription antitermination</keyword>
<dbReference type="AlphaFoldDB" id="S8D0L7"/>
<dbReference type="EMBL" id="AUSU01001517">
    <property type="protein sequence ID" value="EPS70831.1"/>
    <property type="molecule type" value="Genomic_DNA"/>
</dbReference>
<keyword evidence="8" id="KW-1185">Reference proteome</keyword>
<feature type="coiled-coil region" evidence="4">
    <location>
        <begin position="208"/>
        <end position="235"/>
    </location>
</feature>
<organism evidence="7 8">
    <name type="scientific">Genlisea aurea</name>
    <dbReference type="NCBI Taxonomy" id="192259"/>
    <lineage>
        <taxon>Eukaryota</taxon>
        <taxon>Viridiplantae</taxon>
        <taxon>Streptophyta</taxon>
        <taxon>Embryophyta</taxon>
        <taxon>Tracheophyta</taxon>
        <taxon>Spermatophyta</taxon>
        <taxon>Magnoliopsida</taxon>
        <taxon>eudicotyledons</taxon>
        <taxon>Gunneridae</taxon>
        <taxon>Pentapetalae</taxon>
        <taxon>asterids</taxon>
        <taxon>lamiids</taxon>
        <taxon>Lamiales</taxon>
        <taxon>Lentibulariaceae</taxon>
        <taxon>Genlisea</taxon>
    </lineage>
</organism>
<dbReference type="GO" id="GO:0031564">
    <property type="term" value="P:transcription antitermination"/>
    <property type="evidence" value="ECO:0007669"/>
    <property type="project" value="UniProtKB-KW"/>
</dbReference>
<sequence>MMMMNGGMVSWRHRPFSTSFFFTPSPKVFKPKFCAIAFAISSLDESSTTARERRQMRNDRRESKPPYNWKEEVETRLMKKTKQFRRFSPSEEMNLDNLAALGPRWWIVRVSRVSAQDTVERMARSLSRSFPQIDFKVYFPSVQIKKKLKNGSISVKSKPLFPGCAFLWCVLNKELHEFIRDCDRVGGFVGSKVGNAKRQMNKPKPLSSDEIEAIFEQAKEEQERADQAAESQQELMKVDDVSIINKDPKPKNQKLVLKLGSSVRVLSGSFAGFTGTIKKLDKKAGLASVGFSLFGKETLADIDTREICHE</sequence>
<evidence type="ECO:0000256" key="3">
    <source>
        <dbReference type="ARBA" id="ARBA00023163"/>
    </source>
</evidence>
<dbReference type="Pfam" id="PF02357">
    <property type="entry name" value="NusG"/>
    <property type="match status" value="1"/>
</dbReference>
<evidence type="ECO:0000256" key="1">
    <source>
        <dbReference type="ARBA" id="ARBA00022814"/>
    </source>
</evidence>
<dbReference type="InterPro" id="IPR005824">
    <property type="entry name" value="KOW"/>
</dbReference>
<dbReference type="SMART" id="SM00739">
    <property type="entry name" value="KOW"/>
    <property type="match status" value="1"/>
</dbReference>
<gene>
    <name evidence="7" type="ORF">M569_03928</name>
</gene>
<dbReference type="Pfam" id="PF00467">
    <property type="entry name" value="KOW"/>
    <property type="match status" value="1"/>
</dbReference>
<name>S8D0L7_9LAMI</name>
<protein>
    <recommendedName>
        <fullName evidence="9">NusG-like N-terminal domain-containing protein</fullName>
    </recommendedName>
</protein>
<evidence type="ECO:0000256" key="2">
    <source>
        <dbReference type="ARBA" id="ARBA00023015"/>
    </source>
</evidence>
<dbReference type="CDD" id="cd09890">
    <property type="entry name" value="NGN_plant"/>
    <property type="match status" value="1"/>
</dbReference>
<dbReference type="InterPro" id="IPR006645">
    <property type="entry name" value="NGN-like_dom"/>
</dbReference>
<dbReference type="GO" id="GO:0006354">
    <property type="term" value="P:DNA-templated transcription elongation"/>
    <property type="evidence" value="ECO:0007669"/>
    <property type="project" value="InterPro"/>
</dbReference>
<dbReference type="SMART" id="SM00738">
    <property type="entry name" value="NGN"/>
    <property type="match status" value="1"/>
</dbReference>
<dbReference type="InterPro" id="IPR043425">
    <property type="entry name" value="NusG-like"/>
</dbReference>
<dbReference type="PANTHER" id="PTHR30265">
    <property type="entry name" value="RHO-INTERACTING TRANSCRIPTION TERMINATION FACTOR NUSG"/>
    <property type="match status" value="1"/>
</dbReference>
<keyword evidence="4" id="KW-0175">Coiled coil</keyword>
<dbReference type="InterPro" id="IPR036735">
    <property type="entry name" value="NGN_dom_sf"/>
</dbReference>
<feature type="non-terminal residue" evidence="7">
    <location>
        <position position="310"/>
    </location>
</feature>
<evidence type="ECO:0000259" key="6">
    <source>
        <dbReference type="SMART" id="SM00739"/>
    </source>
</evidence>
<dbReference type="OrthoDB" id="8300383at2759"/>
<dbReference type="InterPro" id="IPR008991">
    <property type="entry name" value="Translation_prot_SH3-like_sf"/>
</dbReference>
<evidence type="ECO:0000259" key="5">
    <source>
        <dbReference type="SMART" id="SM00738"/>
    </source>
</evidence>
<evidence type="ECO:0000256" key="4">
    <source>
        <dbReference type="SAM" id="Coils"/>
    </source>
</evidence>
<dbReference type="SUPFAM" id="SSF82679">
    <property type="entry name" value="N-utilization substance G protein NusG, N-terminal domain"/>
    <property type="match status" value="1"/>
</dbReference>
<feature type="domain" description="NusG-like N-terminal" evidence="5">
    <location>
        <begin position="102"/>
        <end position="218"/>
    </location>
</feature>
<accession>S8D0L7</accession>
<dbReference type="Proteomes" id="UP000015453">
    <property type="component" value="Unassembled WGS sequence"/>
</dbReference>
<dbReference type="CDD" id="cd06091">
    <property type="entry name" value="KOW_NusG"/>
    <property type="match status" value="1"/>
</dbReference>
<proteinExistence type="predicted"/>
<dbReference type="SUPFAM" id="SSF50104">
    <property type="entry name" value="Translation proteins SH3-like domain"/>
    <property type="match status" value="1"/>
</dbReference>